<sequence length="170" mass="19387">MAALAALVLPLISACFYSQEELIGFWGADRALAPGLYTHTPYDPQGQEWDRPTWRGEIAYEGRRYVSEVADFPHQNARLKRLDGDIYIAQWPRRDGIGYGILFLYGDMATYHQPDCSALPRAVREETGITLGEEGFCEIADLDQLEAVIRSYLVQREGDLRIDGIYRRVR</sequence>
<evidence type="ECO:0000313" key="1">
    <source>
        <dbReference type="EMBL" id="TGY88554.1"/>
    </source>
</evidence>
<proteinExistence type="predicted"/>
<dbReference type="OrthoDB" id="7629271at2"/>
<accession>A0A4S2GZL0</accession>
<organism evidence="1 2">
    <name type="scientific">Marinicauda algicola</name>
    <dbReference type="NCBI Taxonomy" id="2029849"/>
    <lineage>
        <taxon>Bacteria</taxon>
        <taxon>Pseudomonadati</taxon>
        <taxon>Pseudomonadota</taxon>
        <taxon>Alphaproteobacteria</taxon>
        <taxon>Maricaulales</taxon>
        <taxon>Maricaulaceae</taxon>
        <taxon>Marinicauda</taxon>
    </lineage>
</organism>
<protein>
    <submittedName>
        <fullName evidence="1">Uncharacterized protein</fullName>
    </submittedName>
</protein>
<name>A0A4S2GZL0_9PROT</name>
<dbReference type="EMBL" id="SRXW01000003">
    <property type="protein sequence ID" value="TGY88554.1"/>
    <property type="molecule type" value="Genomic_DNA"/>
</dbReference>
<dbReference type="AlphaFoldDB" id="A0A4S2GZL0"/>
<comment type="caution">
    <text evidence="1">The sequence shown here is derived from an EMBL/GenBank/DDBJ whole genome shotgun (WGS) entry which is preliminary data.</text>
</comment>
<dbReference type="Proteomes" id="UP000308054">
    <property type="component" value="Unassembled WGS sequence"/>
</dbReference>
<gene>
    <name evidence="1" type="ORF">E5163_12130</name>
</gene>
<reference evidence="1 2" key="1">
    <citation type="journal article" date="2017" name="Int. J. Syst. Evol. Microbiol.">
        <title>Marinicauda algicola sp. nov., isolated from a marine red alga Rhodosorus marinus.</title>
        <authorList>
            <person name="Jeong S.E."/>
            <person name="Jeon S.H."/>
            <person name="Chun B.H."/>
            <person name="Kim D.W."/>
            <person name="Jeon C.O."/>
        </authorList>
    </citation>
    <scope>NUCLEOTIDE SEQUENCE [LARGE SCALE GENOMIC DNA]</scope>
    <source>
        <strain evidence="1 2">JCM 31718</strain>
    </source>
</reference>
<keyword evidence="2" id="KW-1185">Reference proteome</keyword>
<dbReference type="RefSeq" id="WP_135996400.1">
    <property type="nucleotide sequence ID" value="NZ_CP071057.1"/>
</dbReference>
<evidence type="ECO:0000313" key="2">
    <source>
        <dbReference type="Proteomes" id="UP000308054"/>
    </source>
</evidence>